<sequence length="327" mass="37216">MEWIKEGDRNTSFFHQRASTCKKWNYISKLHDKEGQWTFETMDIQRIISDYFSELFTSNRPNSDILEEVSGSIPKKVHDDTLIWHYNTMGSSPLEVYTTWHCLFPRNQWRPAQLIKNGKDGTSFGIGVINVYPICKAIGEDTSYAFLFCPVSQQVWALSDLPLRVVSDWKSDVESWFCGVSEELDGPAADSALTLYWQLWLNRNRWLWKNGGLSPPDIVWRAHCLLSEFGEYCTSLKGHERKDDIRRKWQPPPAGFVKINLDGAIFAETNSAGIGVLACDSLGACIGWRKRHVDIKASPEHIELLAAATAVDLGKDKGWDQVIIEGD</sequence>
<keyword evidence="3" id="KW-1185">Reference proteome</keyword>
<dbReference type="InterPro" id="IPR052929">
    <property type="entry name" value="RNase_H-like_EbsB-rel"/>
</dbReference>
<evidence type="ECO:0000259" key="1">
    <source>
        <dbReference type="Pfam" id="PF13456"/>
    </source>
</evidence>
<evidence type="ECO:0000313" key="3">
    <source>
        <dbReference type="Proteomes" id="UP001293254"/>
    </source>
</evidence>
<accession>A0AAE2CXW1</accession>
<comment type="caution">
    <text evidence="2">The sequence shown here is derived from an EMBL/GenBank/DDBJ whole genome shotgun (WGS) entry which is preliminary data.</text>
</comment>
<protein>
    <recommendedName>
        <fullName evidence="1">RNase H type-1 domain-containing protein</fullName>
    </recommendedName>
</protein>
<dbReference type="GO" id="GO:0004523">
    <property type="term" value="F:RNA-DNA hybrid ribonuclease activity"/>
    <property type="evidence" value="ECO:0007669"/>
    <property type="project" value="InterPro"/>
</dbReference>
<dbReference type="CDD" id="cd06222">
    <property type="entry name" value="RNase_H_like"/>
    <property type="match status" value="1"/>
</dbReference>
<feature type="domain" description="RNase H type-1" evidence="1">
    <location>
        <begin position="260"/>
        <end position="327"/>
    </location>
</feature>
<reference evidence="2" key="1">
    <citation type="submission" date="2020-06" db="EMBL/GenBank/DDBJ databases">
        <authorList>
            <person name="Li T."/>
            <person name="Hu X."/>
            <person name="Zhang T."/>
            <person name="Song X."/>
            <person name="Zhang H."/>
            <person name="Dai N."/>
            <person name="Sheng W."/>
            <person name="Hou X."/>
            <person name="Wei L."/>
        </authorList>
    </citation>
    <scope>NUCLEOTIDE SEQUENCE</scope>
    <source>
        <strain evidence="2">3651</strain>
        <tissue evidence="2">Leaf</tissue>
    </source>
</reference>
<dbReference type="InterPro" id="IPR044730">
    <property type="entry name" value="RNase_H-like_dom_plant"/>
</dbReference>
<gene>
    <name evidence="2" type="ORF">Salat_0202600</name>
</gene>
<evidence type="ECO:0000313" key="2">
    <source>
        <dbReference type="EMBL" id="KAK4438681.1"/>
    </source>
</evidence>
<proteinExistence type="predicted"/>
<organism evidence="2 3">
    <name type="scientific">Sesamum alatum</name>
    <dbReference type="NCBI Taxonomy" id="300844"/>
    <lineage>
        <taxon>Eukaryota</taxon>
        <taxon>Viridiplantae</taxon>
        <taxon>Streptophyta</taxon>
        <taxon>Embryophyta</taxon>
        <taxon>Tracheophyta</taxon>
        <taxon>Spermatophyta</taxon>
        <taxon>Magnoliopsida</taxon>
        <taxon>eudicotyledons</taxon>
        <taxon>Gunneridae</taxon>
        <taxon>Pentapetalae</taxon>
        <taxon>asterids</taxon>
        <taxon>lamiids</taxon>
        <taxon>Lamiales</taxon>
        <taxon>Pedaliaceae</taxon>
        <taxon>Sesamum</taxon>
    </lineage>
</organism>
<dbReference type="EMBL" id="JACGWO010000001">
    <property type="protein sequence ID" value="KAK4438681.1"/>
    <property type="molecule type" value="Genomic_DNA"/>
</dbReference>
<dbReference type="GO" id="GO:0003676">
    <property type="term" value="F:nucleic acid binding"/>
    <property type="evidence" value="ECO:0007669"/>
    <property type="project" value="InterPro"/>
</dbReference>
<dbReference type="Pfam" id="PF13456">
    <property type="entry name" value="RVT_3"/>
    <property type="match status" value="1"/>
</dbReference>
<dbReference type="PANTHER" id="PTHR47074">
    <property type="entry name" value="BNAC02G40300D PROTEIN"/>
    <property type="match status" value="1"/>
</dbReference>
<dbReference type="InterPro" id="IPR002156">
    <property type="entry name" value="RNaseH_domain"/>
</dbReference>
<reference evidence="2" key="2">
    <citation type="journal article" date="2024" name="Plant">
        <title>Genomic evolution and insights into agronomic trait innovations of Sesamum species.</title>
        <authorList>
            <person name="Miao H."/>
            <person name="Wang L."/>
            <person name="Qu L."/>
            <person name="Liu H."/>
            <person name="Sun Y."/>
            <person name="Le M."/>
            <person name="Wang Q."/>
            <person name="Wei S."/>
            <person name="Zheng Y."/>
            <person name="Lin W."/>
            <person name="Duan Y."/>
            <person name="Cao H."/>
            <person name="Xiong S."/>
            <person name="Wang X."/>
            <person name="Wei L."/>
            <person name="Li C."/>
            <person name="Ma Q."/>
            <person name="Ju M."/>
            <person name="Zhao R."/>
            <person name="Li G."/>
            <person name="Mu C."/>
            <person name="Tian Q."/>
            <person name="Mei H."/>
            <person name="Zhang T."/>
            <person name="Gao T."/>
            <person name="Zhang H."/>
        </authorList>
    </citation>
    <scope>NUCLEOTIDE SEQUENCE</scope>
    <source>
        <strain evidence="2">3651</strain>
    </source>
</reference>
<dbReference type="PANTHER" id="PTHR47074:SF11">
    <property type="entry name" value="REVERSE TRANSCRIPTASE-LIKE PROTEIN"/>
    <property type="match status" value="1"/>
</dbReference>
<dbReference type="AlphaFoldDB" id="A0AAE2CXW1"/>
<dbReference type="Proteomes" id="UP001293254">
    <property type="component" value="Unassembled WGS sequence"/>
</dbReference>
<name>A0AAE2CXW1_9LAMI</name>